<dbReference type="Proteomes" id="UP001199916">
    <property type="component" value="Unassembled WGS sequence"/>
</dbReference>
<dbReference type="EMBL" id="JAJNBZ010000013">
    <property type="protein sequence ID" value="MCE5170954.1"/>
    <property type="molecule type" value="Genomic_DNA"/>
</dbReference>
<proteinExistence type="predicted"/>
<evidence type="ECO:0000313" key="2">
    <source>
        <dbReference type="EMBL" id="MCE5170954.1"/>
    </source>
</evidence>
<feature type="transmembrane region" description="Helical" evidence="1">
    <location>
        <begin position="6"/>
        <end position="25"/>
    </location>
</feature>
<reference evidence="2 3" key="1">
    <citation type="submission" date="2021-11" db="EMBL/GenBank/DDBJ databases">
        <title>Draft genome sequence of Paenibacillus profundus YoMME, a new Gram-positive bacteria with exoelectrogenic properties.</title>
        <authorList>
            <person name="Hubenova Y."/>
            <person name="Hubenova E."/>
            <person name="Manasiev Y."/>
            <person name="Peykov S."/>
            <person name="Mitov M."/>
        </authorList>
    </citation>
    <scope>NUCLEOTIDE SEQUENCE [LARGE SCALE GENOMIC DNA]</scope>
    <source>
        <strain evidence="2 3">YoMME</strain>
    </source>
</reference>
<keyword evidence="1" id="KW-1133">Transmembrane helix</keyword>
<keyword evidence="1" id="KW-0812">Transmembrane</keyword>
<organism evidence="2 3">
    <name type="scientific">Paenibacillus profundus</name>
    <dbReference type="NCBI Taxonomy" id="1173085"/>
    <lineage>
        <taxon>Bacteria</taxon>
        <taxon>Bacillati</taxon>
        <taxon>Bacillota</taxon>
        <taxon>Bacilli</taxon>
        <taxon>Bacillales</taxon>
        <taxon>Paenibacillaceae</taxon>
        <taxon>Paenibacillus</taxon>
    </lineage>
</organism>
<accession>A0ABS8YI93</accession>
<gene>
    <name evidence="2" type="ORF">LQV63_16745</name>
</gene>
<keyword evidence="1" id="KW-0472">Membrane</keyword>
<name>A0ABS8YI93_9BACL</name>
<protein>
    <recommendedName>
        <fullName evidence="4">Cbb3-type cytochrome oxidase assembly protein CcoS</fullName>
    </recommendedName>
</protein>
<comment type="caution">
    <text evidence="2">The sequence shown here is derived from an EMBL/GenBank/DDBJ whole genome shotgun (WGS) entry which is preliminary data.</text>
</comment>
<evidence type="ECO:0008006" key="4">
    <source>
        <dbReference type="Google" id="ProtNLM"/>
    </source>
</evidence>
<dbReference type="RefSeq" id="WP_019421367.1">
    <property type="nucleotide sequence ID" value="NZ_JAJNBZ010000013.1"/>
</dbReference>
<evidence type="ECO:0000256" key="1">
    <source>
        <dbReference type="SAM" id="Phobius"/>
    </source>
</evidence>
<sequence length="59" mass="6843">MVTLVPFVLGLLIMLGVIMYALWVFSRRGSFQYDEQNVWMRDVDEDKPASKHPQDKTGL</sequence>
<keyword evidence="3" id="KW-1185">Reference proteome</keyword>
<evidence type="ECO:0000313" key="3">
    <source>
        <dbReference type="Proteomes" id="UP001199916"/>
    </source>
</evidence>